<protein>
    <submittedName>
        <fullName evidence="3">Uncharacterized protein</fullName>
    </submittedName>
</protein>
<keyword evidence="2" id="KW-1185">Reference proteome</keyword>
<evidence type="ECO:0000313" key="3">
    <source>
        <dbReference type="WBParaSite" id="scaffold14120_cov223.g17296"/>
    </source>
</evidence>
<dbReference type="Proteomes" id="UP000887561">
    <property type="component" value="Unplaced"/>
</dbReference>
<sequence length="343" mass="38505">DNIFVNILKEFKQDVKGNNHPELKIAEQAQGKVEGIGEGTSNFPIEDKKSVNLHYVGGFHLNDVKELRNKVNDSYLKSHGKPSKVIINLDYCEEILTLLDDIVNIFIDVVEDVTNKLEGKNKVNFIYNCHLKDKEDNSDNFKIAHIPIMQEELIKGGTKVIITNCGFSRMIEAFAYNIQVICLPDLTDLIKNAKAKELIEEKGKQVINADTGFKSKYNVVKAPAKSSMKTHKKETVEHKTVNFGQTSGSRHSPPQSKKGPIKSHLDTATTSGMGEIQEEGYDSDKEVPKRFSCFGLRCKRGVDGEDSFSLKYDEIVANIEMIDGTFEKDTLVQVLMDMLTTDK</sequence>
<dbReference type="AlphaFoldDB" id="A0A915LMI1"/>
<organism evidence="2 3">
    <name type="scientific">Meloidogyne javanica</name>
    <name type="common">Root-knot nematode worm</name>
    <dbReference type="NCBI Taxonomy" id="6303"/>
    <lineage>
        <taxon>Eukaryota</taxon>
        <taxon>Metazoa</taxon>
        <taxon>Ecdysozoa</taxon>
        <taxon>Nematoda</taxon>
        <taxon>Chromadorea</taxon>
        <taxon>Rhabditida</taxon>
        <taxon>Tylenchina</taxon>
        <taxon>Tylenchomorpha</taxon>
        <taxon>Tylenchoidea</taxon>
        <taxon>Meloidogynidae</taxon>
        <taxon>Meloidogyninae</taxon>
        <taxon>Meloidogyne</taxon>
        <taxon>Meloidogyne incognita group</taxon>
    </lineage>
</organism>
<feature type="region of interest" description="Disordered" evidence="1">
    <location>
        <begin position="228"/>
        <end position="282"/>
    </location>
</feature>
<reference evidence="3" key="1">
    <citation type="submission" date="2022-11" db="UniProtKB">
        <authorList>
            <consortium name="WormBaseParasite"/>
        </authorList>
    </citation>
    <scope>IDENTIFICATION</scope>
</reference>
<dbReference type="WBParaSite" id="scaffold14120_cov223.g17296">
    <property type="protein sequence ID" value="scaffold14120_cov223.g17296"/>
    <property type="gene ID" value="scaffold14120_cov223.g17296"/>
</dbReference>
<name>A0A915LMI1_MELJA</name>
<evidence type="ECO:0000256" key="1">
    <source>
        <dbReference type="SAM" id="MobiDB-lite"/>
    </source>
</evidence>
<feature type="compositionally biased region" description="Polar residues" evidence="1">
    <location>
        <begin position="242"/>
        <end position="255"/>
    </location>
</feature>
<proteinExistence type="predicted"/>
<evidence type="ECO:0000313" key="2">
    <source>
        <dbReference type="Proteomes" id="UP000887561"/>
    </source>
</evidence>
<accession>A0A915LMI1</accession>